<dbReference type="Proteomes" id="UP001239397">
    <property type="component" value="Chromosome"/>
</dbReference>
<accession>A0A9Y2JMH4</accession>
<organism evidence="1 2">
    <name type="scientific">Amycolatopsis mongoliensis</name>
    <dbReference type="NCBI Taxonomy" id="715475"/>
    <lineage>
        <taxon>Bacteria</taxon>
        <taxon>Bacillati</taxon>
        <taxon>Actinomycetota</taxon>
        <taxon>Actinomycetes</taxon>
        <taxon>Pseudonocardiales</taxon>
        <taxon>Pseudonocardiaceae</taxon>
        <taxon>Amycolatopsis</taxon>
    </lineage>
</organism>
<dbReference type="RefSeq" id="WP_285997703.1">
    <property type="nucleotide sequence ID" value="NZ_CP127295.1"/>
</dbReference>
<dbReference type="AlphaFoldDB" id="A0A9Y2JMH4"/>
<evidence type="ECO:0000313" key="1">
    <source>
        <dbReference type="EMBL" id="WIY01250.1"/>
    </source>
</evidence>
<name>A0A9Y2JMH4_9PSEU</name>
<evidence type="ECO:0000313" key="2">
    <source>
        <dbReference type="Proteomes" id="UP001239397"/>
    </source>
</evidence>
<dbReference type="EMBL" id="CP127295">
    <property type="protein sequence ID" value="WIY01250.1"/>
    <property type="molecule type" value="Genomic_DNA"/>
</dbReference>
<sequence>MTASATEIWRPFHDDPLFTAELLVEPDAPHERVLAYLERVALARRAPLHVATAFNAVHFGFGPDGSGYRGELLDPELFFRLDVEPETVPEVGMFVRVERGVHTLWAEVVGQFGAHHGVDVDGWVPPELPGASGWNDPAQAGEARAILDFEAFGIGLNHRDRAELERQRRRGTVLDARGHVLGTAPVAARPPDTGRYADWLLTKAKPLLLSGPLGGLLTDPHDDGALAAALEAALTTIDSLLTRSAILRRWGPYATPADRFTERLASPDALGGDDLGEIVRIVTRPAGEPRYTGVWPLLEARAHLGETPDPLSYAGAVEAVVHANLAIDGEAARLDGLDVRIDDPWQAGGVWRNAPYPARGEEPIEDDVLLQHLDNTLTVFTVALRATHIDNGVLPLPSSAMELFPHQNMIIDLFHEGEPLDDAMRVQEVVLTDNRLTGIAWPFGFYPGIKVTVAAACGARRVALSTTLLDAPLPYGDDYRWATDEKLLAAALGLAEAVTPAPAAARSVKPGRGVDPLGRFIVNALRRHGEAGPFGARQLTGPQLMTALFGPEPVNPVLLWLVIHTCEDLVEAGKLTCEPVADRTAPDVFVWWPDGAGAPRVPDQARRPGGLAGQVKEHWVPPSLRQLPDGFRASEQAKANYAKYISGLHGPHASVELPPGFTFVRGHRRGDEPGPVWLDAISD</sequence>
<protein>
    <submittedName>
        <fullName evidence="1">Uncharacterized protein</fullName>
    </submittedName>
</protein>
<dbReference type="KEGG" id="amog:QRX60_45700"/>
<gene>
    <name evidence="1" type="ORF">QRX60_45700</name>
</gene>
<reference evidence="1 2" key="1">
    <citation type="submission" date="2023-06" db="EMBL/GenBank/DDBJ databases">
        <authorList>
            <person name="Oyuntsetseg B."/>
            <person name="Kim S.B."/>
        </authorList>
    </citation>
    <scope>NUCLEOTIDE SEQUENCE [LARGE SCALE GENOMIC DNA]</scope>
    <source>
        <strain evidence="1 2">4-36</strain>
    </source>
</reference>
<proteinExistence type="predicted"/>
<keyword evidence="2" id="KW-1185">Reference proteome</keyword>